<dbReference type="EMBL" id="JABDTM020019349">
    <property type="protein sequence ID" value="KAH0817509.1"/>
    <property type="molecule type" value="Genomic_DNA"/>
</dbReference>
<evidence type="ECO:0000313" key="4">
    <source>
        <dbReference type="Proteomes" id="UP000719412"/>
    </source>
</evidence>
<evidence type="ECO:0000313" key="3">
    <source>
        <dbReference type="EMBL" id="KAH0817509.1"/>
    </source>
</evidence>
<reference evidence="3" key="1">
    <citation type="journal article" date="2020" name="J Insects Food Feed">
        <title>The yellow mealworm (Tenebrio molitor) genome: a resource for the emerging insects as food and feed industry.</title>
        <authorList>
            <person name="Eriksson T."/>
            <person name="Andere A."/>
            <person name="Kelstrup H."/>
            <person name="Emery V."/>
            <person name="Picard C."/>
        </authorList>
    </citation>
    <scope>NUCLEOTIDE SEQUENCE</scope>
    <source>
        <strain evidence="3">Stoneville</strain>
        <tissue evidence="3">Whole head</tissue>
    </source>
</reference>
<dbReference type="InterPro" id="IPR013665">
    <property type="entry name" value="Sfi1_dom"/>
</dbReference>
<dbReference type="PANTHER" id="PTHR22028:SF5">
    <property type="entry name" value="COILED-COIL DOMAIN-CONTAINING PROTEIN 191"/>
    <property type="match status" value="1"/>
</dbReference>
<accession>A0A8J6LCS3</accession>
<feature type="coiled-coil region" evidence="1">
    <location>
        <begin position="170"/>
        <end position="223"/>
    </location>
</feature>
<dbReference type="PANTHER" id="PTHR22028">
    <property type="entry name" value="SFI1 SPINDLE BODY DOMAIN-CONTAINING PROTEIN-RELATED"/>
    <property type="match status" value="1"/>
</dbReference>
<keyword evidence="4" id="KW-1185">Reference proteome</keyword>
<evidence type="ECO:0000259" key="2">
    <source>
        <dbReference type="Pfam" id="PF08457"/>
    </source>
</evidence>
<sequence>MEPKKIESDERKMILKSVFDTWKRKVRLKKDKAESVRIKLEQREKLDNLMKVLKKYKKEQKGDVKFEEIKPKVAAHSFRNRFEAQKSTIEKLTLKLEEKDRLIDELKLGILDKDALKSLNQTKIEIREIFANCSAKVRCKLPPPPDYSEKFMISTQKAPKIVQEMEEKALERAKRRELILERKRRIEENRQRMIAEALEKKRIQDEEEKKRSLETMKDRRRKELELEKIKQANRLILLEKLKKAAALHRRNLLKKSFRSLLFNYLESKNNHERSVSHYRTKLLSRAVAEWLNFVELKYCDKNALADAVFAKKILTKTLTTWREARLESVRAMQVAEDFYDLLLLNNTFVHWHRHVCVQIMSREKQMKIAQNHYKR</sequence>
<keyword evidence="1" id="KW-0175">Coiled coil</keyword>
<feature type="domain" description="Sfi1 spindle body" evidence="2">
    <location>
        <begin position="240"/>
        <end position="367"/>
    </location>
</feature>
<dbReference type="AlphaFoldDB" id="A0A8J6LCS3"/>
<proteinExistence type="predicted"/>
<name>A0A8J6LCS3_TENMO</name>
<dbReference type="Pfam" id="PF08457">
    <property type="entry name" value="Sfi1"/>
    <property type="match status" value="1"/>
</dbReference>
<evidence type="ECO:0000256" key="1">
    <source>
        <dbReference type="SAM" id="Coils"/>
    </source>
</evidence>
<comment type="caution">
    <text evidence="3">The sequence shown here is derived from an EMBL/GenBank/DDBJ whole genome shotgun (WGS) entry which is preliminary data.</text>
</comment>
<gene>
    <name evidence="3" type="ORF">GEV33_005282</name>
</gene>
<reference evidence="3" key="2">
    <citation type="submission" date="2021-08" db="EMBL/GenBank/DDBJ databases">
        <authorList>
            <person name="Eriksson T."/>
        </authorList>
    </citation>
    <scope>NUCLEOTIDE SEQUENCE</scope>
    <source>
        <strain evidence="3">Stoneville</strain>
        <tissue evidence="3">Whole head</tissue>
    </source>
</reference>
<dbReference type="InterPro" id="IPR052270">
    <property type="entry name" value="CACF_protein"/>
</dbReference>
<organism evidence="3 4">
    <name type="scientific">Tenebrio molitor</name>
    <name type="common">Yellow mealworm beetle</name>
    <dbReference type="NCBI Taxonomy" id="7067"/>
    <lineage>
        <taxon>Eukaryota</taxon>
        <taxon>Metazoa</taxon>
        <taxon>Ecdysozoa</taxon>
        <taxon>Arthropoda</taxon>
        <taxon>Hexapoda</taxon>
        <taxon>Insecta</taxon>
        <taxon>Pterygota</taxon>
        <taxon>Neoptera</taxon>
        <taxon>Endopterygota</taxon>
        <taxon>Coleoptera</taxon>
        <taxon>Polyphaga</taxon>
        <taxon>Cucujiformia</taxon>
        <taxon>Tenebrionidae</taxon>
        <taxon>Tenebrio</taxon>
    </lineage>
</organism>
<protein>
    <recommendedName>
        <fullName evidence="2">Sfi1 spindle body domain-containing protein</fullName>
    </recommendedName>
</protein>
<dbReference type="Proteomes" id="UP000719412">
    <property type="component" value="Unassembled WGS sequence"/>
</dbReference>